<evidence type="ECO:0000313" key="14">
    <source>
        <dbReference type="Proteomes" id="UP000093694"/>
    </source>
</evidence>
<name>A0A166SN10_9CLOT</name>
<dbReference type="GO" id="GO:0005576">
    <property type="term" value="C:extracellular region"/>
    <property type="evidence" value="ECO:0007669"/>
    <property type="project" value="TreeGrafter"/>
</dbReference>
<keyword evidence="3" id="KW-0328">Glycosyltransferase</keyword>
<evidence type="ECO:0000256" key="7">
    <source>
        <dbReference type="ARBA" id="ARBA00022984"/>
    </source>
</evidence>
<keyword evidence="5" id="KW-0378">Hydrolase</keyword>
<dbReference type="Proteomes" id="UP000077384">
    <property type="component" value="Unassembled WGS sequence"/>
</dbReference>
<dbReference type="Pfam" id="PF01471">
    <property type="entry name" value="PG_binding_1"/>
    <property type="match status" value="1"/>
</dbReference>
<evidence type="ECO:0000256" key="1">
    <source>
        <dbReference type="ARBA" id="ARBA00004752"/>
    </source>
</evidence>
<evidence type="ECO:0000256" key="5">
    <source>
        <dbReference type="ARBA" id="ARBA00022801"/>
    </source>
</evidence>
<dbReference type="EMBL" id="LROR01000070">
    <property type="protein sequence ID" value="OBR91480.1"/>
    <property type="molecule type" value="Genomic_DNA"/>
</dbReference>
<dbReference type="GO" id="GO:0071972">
    <property type="term" value="F:peptidoglycan L,D-transpeptidase activity"/>
    <property type="evidence" value="ECO:0007669"/>
    <property type="project" value="TreeGrafter"/>
</dbReference>
<dbReference type="Pfam" id="PF03734">
    <property type="entry name" value="YkuD"/>
    <property type="match status" value="1"/>
</dbReference>
<reference evidence="12 14" key="2">
    <citation type="journal article" date="2016" name="Front. Microbiol.">
        <title>Industrial Acetogenic Biocatalysts: A Comparative Metabolic and Genomic Analysis.</title>
        <authorList>
            <person name="Bengelsdorf F."/>
            <person name="Poehlein A."/>
            <person name="Sonja S."/>
            <person name="Erz C."/>
            <person name="Hummel T."/>
            <person name="Hoffmeister S."/>
            <person name="Daniel R."/>
            <person name="Durre P."/>
        </authorList>
    </citation>
    <scope>NUCLEOTIDE SEQUENCE [LARGE SCALE GENOMIC DNA]</scope>
    <source>
        <strain evidence="12 14">PTA-10522</strain>
    </source>
</reference>
<dbReference type="SUPFAM" id="SSF141523">
    <property type="entry name" value="L,D-transpeptidase catalytic domain-like"/>
    <property type="match status" value="1"/>
</dbReference>
<comment type="similarity">
    <text evidence="2">Belongs to the YkuD family.</text>
</comment>
<dbReference type="GO" id="GO:0016757">
    <property type="term" value="F:glycosyltransferase activity"/>
    <property type="evidence" value="ECO:0007669"/>
    <property type="project" value="UniProtKB-KW"/>
</dbReference>
<feature type="active site" description="Proton donor/acceptor" evidence="9">
    <location>
        <position position="99"/>
    </location>
</feature>
<evidence type="ECO:0000256" key="2">
    <source>
        <dbReference type="ARBA" id="ARBA00005992"/>
    </source>
</evidence>
<dbReference type="UniPathway" id="UPA00219"/>
<evidence type="ECO:0000259" key="10">
    <source>
        <dbReference type="PROSITE" id="PS52029"/>
    </source>
</evidence>
<keyword evidence="14" id="KW-1185">Reference proteome</keyword>
<keyword evidence="7 9" id="KW-0573">Peptidoglycan synthesis</keyword>
<dbReference type="InterPro" id="IPR038063">
    <property type="entry name" value="Transpep_catalytic_dom"/>
</dbReference>
<dbReference type="InterPro" id="IPR002477">
    <property type="entry name" value="Peptidoglycan-bd-like"/>
</dbReference>
<dbReference type="InterPro" id="IPR050979">
    <property type="entry name" value="LD-transpeptidase"/>
</dbReference>
<dbReference type="EC" id="2.-.-.-" evidence="11 12"/>
<accession>A0A166SN10</accession>
<evidence type="ECO:0000256" key="4">
    <source>
        <dbReference type="ARBA" id="ARBA00022679"/>
    </source>
</evidence>
<dbReference type="InterPro" id="IPR036366">
    <property type="entry name" value="PGBDSf"/>
</dbReference>
<dbReference type="InterPro" id="IPR005490">
    <property type="entry name" value="LD_TPept_cat_dom"/>
</dbReference>
<dbReference type="GO" id="GO:0071555">
    <property type="term" value="P:cell wall organization"/>
    <property type="evidence" value="ECO:0007669"/>
    <property type="project" value="UniProtKB-UniRule"/>
</dbReference>
<dbReference type="EMBL" id="LITQ01000019">
    <property type="protein sequence ID" value="OAA92551.1"/>
    <property type="molecule type" value="Genomic_DNA"/>
</dbReference>
<protein>
    <submittedName>
        <fullName evidence="11 12">L,D-transpeptidase YkuD</fullName>
        <ecNumber evidence="11 12">2.-.-.-</ecNumber>
    </submittedName>
</protein>
<dbReference type="SUPFAM" id="SSF47090">
    <property type="entry name" value="PGBD-like"/>
    <property type="match status" value="1"/>
</dbReference>
<evidence type="ECO:0000256" key="8">
    <source>
        <dbReference type="ARBA" id="ARBA00023316"/>
    </source>
</evidence>
<dbReference type="GO" id="GO:0008360">
    <property type="term" value="P:regulation of cell shape"/>
    <property type="evidence" value="ECO:0007669"/>
    <property type="project" value="UniProtKB-UniRule"/>
</dbReference>
<dbReference type="Gene3D" id="2.40.440.10">
    <property type="entry name" value="L,D-transpeptidase catalytic domain-like"/>
    <property type="match status" value="1"/>
</dbReference>
<evidence type="ECO:0000256" key="3">
    <source>
        <dbReference type="ARBA" id="ARBA00022676"/>
    </source>
</evidence>
<keyword evidence="6 9" id="KW-0133">Cell shape</keyword>
<evidence type="ECO:0000313" key="11">
    <source>
        <dbReference type="EMBL" id="OAA92551.1"/>
    </source>
</evidence>
<keyword evidence="4 11" id="KW-0808">Transferase</keyword>
<dbReference type="InterPro" id="IPR036365">
    <property type="entry name" value="PGBD-like_sf"/>
</dbReference>
<dbReference type="PANTHER" id="PTHR30582">
    <property type="entry name" value="L,D-TRANSPEPTIDASE"/>
    <property type="match status" value="1"/>
</dbReference>
<comment type="caution">
    <text evidence="11">The sequence shown here is derived from an EMBL/GenBank/DDBJ whole genome shotgun (WGS) entry which is preliminary data.</text>
</comment>
<dbReference type="PANTHER" id="PTHR30582:SF24">
    <property type="entry name" value="L,D-TRANSPEPTIDASE ERFK_SRFK-RELATED"/>
    <property type="match status" value="1"/>
</dbReference>
<dbReference type="Proteomes" id="UP000093694">
    <property type="component" value="Unassembled WGS sequence"/>
</dbReference>
<dbReference type="CDD" id="cd16913">
    <property type="entry name" value="YkuD_like"/>
    <property type="match status" value="1"/>
</dbReference>
<comment type="pathway">
    <text evidence="1 9">Cell wall biogenesis; peptidoglycan biosynthesis.</text>
</comment>
<keyword evidence="8 9" id="KW-0961">Cell wall biogenesis/degradation</keyword>
<evidence type="ECO:0000256" key="9">
    <source>
        <dbReference type="PROSITE-ProRule" id="PRU01373"/>
    </source>
</evidence>
<sequence>MRKISFILLLILFFPNASIIRAKESKKNLGILVDITEEMLYLIDKDKNTIIRKYPVASGKYETPSPIGTWKVVSMASWSGGFGTRWIGLNVPWGKFGIHGTNKPHSIGGQASHGCIRMLNSDVEDLYNYVYYGMIVAVYGGPYGAFGKGLRTLTPGVRGADVYEIQRRLKDAGYYCGSMDGIYGESMKKCVMKFRRDNKLPESHDVDKNFYKKLRIILMD</sequence>
<dbReference type="AlphaFoldDB" id="A0A166SN10"/>
<gene>
    <name evidence="11" type="primary">ykuD</name>
    <name evidence="12" type="ORF">CLCOS_34000</name>
    <name evidence="11" type="ORF">WX73_00847</name>
</gene>
<reference evidence="11 13" key="1">
    <citation type="journal article" date="2015" name="Biotechnol. Bioeng.">
        <title>Genome sequence and phenotypic characterization of Caulobacter segnis.</title>
        <authorList>
            <person name="Patel S."/>
            <person name="Fletcher B."/>
            <person name="Scott D.C."/>
            <person name="Ely B."/>
        </authorList>
    </citation>
    <scope>NUCLEOTIDE SEQUENCE [LARGE SCALE GENOMIC DNA]</scope>
    <source>
        <strain evidence="11 13">PS02</strain>
    </source>
</reference>
<dbReference type="PROSITE" id="PS52029">
    <property type="entry name" value="LD_TPASE"/>
    <property type="match status" value="1"/>
</dbReference>
<feature type="active site" description="Nucleophile" evidence="9">
    <location>
        <position position="115"/>
    </location>
</feature>
<feature type="domain" description="L,D-TPase catalytic" evidence="10">
    <location>
        <begin position="29"/>
        <end position="139"/>
    </location>
</feature>
<proteinExistence type="inferred from homology"/>
<evidence type="ECO:0000313" key="12">
    <source>
        <dbReference type="EMBL" id="OBR91480.1"/>
    </source>
</evidence>
<evidence type="ECO:0000256" key="6">
    <source>
        <dbReference type="ARBA" id="ARBA00022960"/>
    </source>
</evidence>
<dbReference type="GO" id="GO:0018104">
    <property type="term" value="P:peptidoglycan-protein cross-linking"/>
    <property type="evidence" value="ECO:0007669"/>
    <property type="project" value="TreeGrafter"/>
</dbReference>
<dbReference type="RefSeq" id="WP_063601483.1">
    <property type="nucleotide sequence ID" value="NZ_LITQ01000019.1"/>
</dbReference>
<evidence type="ECO:0000313" key="13">
    <source>
        <dbReference type="Proteomes" id="UP000077384"/>
    </source>
</evidence>
<organism evidence="11 13">
    <name type="scientific">Clostridium coskatii</name>
    <dbReference type="NCBI Taxonomy" id="1705578"/>
    <lineage>
        <taxon>Bacteria</taxon>
        <taxon>Bacillati</taxon>
        <taxon>Bacillota</taxon>
        <taxon>Clostridia</taxon>
        <taxon>Eubacteriales</taxon>
        <taxon>Clostridiaceae</taxon>
        <taxon>Clostridium</taxon>
    </lineage>
</organism>
<dbReference type="PATRIC" id="fig|1705578.3.peg.1232"/>
<dbReference type="Gene3D" id="1.10.101.10">
    <property type="entry name" value="PGBD-like superfamily/PGBD"/>
    <property type="match status" value="1"/>
</dbReference>